<keyword evidence="2" id="KW-0813">Transport</keyword>
<dbReference type="PRINTS" id="PR00447">
    <property type="entry name" value="NATRESASSCMP"/>
</dbReference>
<evidence type="ECO:0000256" key="5">
    <source>
        <dbReference type="ARBA" id="ARBA00022989"/>
    </source>
</evidence>
<dbReference type="InterPro" id="IPR001046">
    <property type="entry name" value="NRAMP_fam"/>
</dbReference>
<evidence type="ECO:0000256" key="3">
    <source>
        <dbReference type="ARBA" id="ARBA00022692"/>
    </source>
</evidence>
<dbReference type="GO" id="GO:0005384">
    <property type="term" value="F:manganese ion transmembrane transporter activity"/>
    <property type="evidence" value="ECO:0007669"/>
    <property type="project" value="TreeGrafter"/>
</dbReference>
<evidence type="ECO:0000256" key="2">
    <source>
        <dbReference type="ARBA" id="ARBA00022448"/>
    </source>
</evidence>
<name>A0A1Z8B6E2_9FLAO</name>
<sequence>MLNKLFKNIGPATLIAAAFVGPGTVTICTLAGANYGYSLLWAMLLSIFATIILQEMAARLGLITGKGLPEILRGAISNKIIRITLIILVLAAIVVGNTAYEAGNLSGGVLGLQIIFGEQWYFPLLLGLIAFGLLFYGNYKVLEKVLISLVVIMGVSFIATAVAIGPDITEIFKGLLTPEINSNNILTIVGLIGTTVVPYNLFLHASLVSEKWNNRTDLSAVRKDTIISVVLGGLVSMSIIIAATALQGQQVSNGAALATALEPIYGSWATYVFSIGILAAGITSAITAPLAAAYVVKGCLGWKGNMKSWSFRAVWMFILIVGIVFSSIGLKPLDIITFAQIANGLLLPIIAILLLWLVNQKLLGSFSNNLWQNIIAFIVILIAIGLGAKTLFKVFGIL</sequence>
<evidence type="ECO:0000256" key="1">
    <source>
        <dbReference type="ARBA" id="ARBA00004141"/>
    </source>
</evidence>
<feature type="transmembrane region" description="Helical" evidence="7">
    <location>
        <begin position="185"/>
        <end position="205"/>
    </location>
</feature>
<dbReference type="Proteomes" id="UP000196102">
    <property type="component" value="Unassembled WGS sequence"/>
</dbReference>
<feature type="transmembrane region" description="Helical" evidence="7">
    <location>
        <begin position="146"/>
        <end position="165"/>
    </location>
</feature>
<protein>
    <submittedName>
        <fullName evidence="8">Manganese transporter</fullName>
    </submittedName>
</protein>
<dbReference type="EMBL" id="MAAX01000071">
    <property type="protein sequence ID" value="OUS18117.1"/>
    <property type="molecule type" value="Genomic_DNA"/>
</dbReference>
<keyword evidence="3 7" id="KW-0812">Transmembrane</keyword>
<dbReference type="PANTHER" id="PTHR11706">
    <property type="entry name" value="SOLUTE CARRIER PROTEIN FAMILY 11 MEMBER"/>
    <property type="match status" value="1"/>
</dbReference>
<feature type="transmembrane region" description="Helical" evidence="7">
    <location>
        <begin position="12"/>
        <end position="33"/>
    </location>
</feature>
<dbReference type="GO" id="GO:0015086">
    <property type="term" value="F:cadmium ion transmembrane transporter activity"/>
    <property type="evidence" value="ECO:0007669"/>
    <property type="project" value="TreeGrafter"/>
</dbReference>
<feature type="transmembrane region" description="Helical" evidence="7">
    <location>
        <begin position="335"/>
        <end position="358"/>
    </location>
</feature>
<gene>
    <name evidence="8" type="ORF">A9Q93_04080</name>
</gene>
<dbReference type="PANTHER" id="PTHR11706:SF33">
    <property type="entry name" value="NATURAL RESISTANCE-ASSOCIATED MACROPHAGE PROTEIN 2"/>
    <property type="match status" value="1"/>
</dbReference>
<proteinExistence type="predicted"/>
<dbReference type="AlphaFoldDB" id="A0A1Z8B6E2"/>
<accession>A0A1Z8B6E2</accession>
<feature type="transmembrane region" description="Helical" evidence="7">
    <location>
        <begin position="39"/>
        <end position="60"/>
    </location>
</feature>
<dbReference type="NCBIfam" id="NF037982">
    <property type="entry name" value="Nramp_1"/>
    <property type="match status" value="1"/>
</dbReference>
<evidence type="ECO:0000313" key="8">
    <source>
        <dbReference type="EMBL" id="OUS18117.1"/>
    </source>
</evidence>
<evidence type="ECO:0000256" key="7">
    <source>
        <dbReference type="SAM" id="Phobius"/>
    </source>
</evidence>
<evidence type="ECO:0000256" key="4">
    <source>
        <dbReference type="ARBA" id="ARBA00022847"/>
    </source>
</evidence>
<evidence type="ECO:0000256" key="6">
    <source>
        <dbReference type="ARBA" id="ARBA00023136"/>
    </source>
</evidence>
<feature type="transmembrane region" description="Helical" evidence="7">
    <location>
        <begin position="80"/>
        <end position="100"/>
    </location>
</feature>
<feature type="transmembrane region" description="Helical" evidence="7">
    <location>
        <begin position="226"/>
        <end position="248"/>
    </location>
</feature>
<comment type="caution">
    <text evidence="8">The sequence shown here is derived from an EMBL/GenBank/DDBJ whole genome shotgun (WGS) entry which is preliminary data.</text>
</comment>
<reference evidence="9" key="1">
    <citation type="journal article" date="2017" name="Proc. Natl. Acad. Sci. U.S.A.">
        <title>Simulation of Deepwater Horizon oil plume reveals substrate specialization within a complex community of hydrocarbon-degraders.</title>
        <authorList>
            <person name="Hu P."/>
            <person name="Dubinsky E.A."/>
            <person name="Probst A.J."/>
            <person name="Wang J."/>
            <person name="Sieber C.M.K."/>
            <person name="Tom L.M."/>
            <person name="Gardinali P."/>
            <person name="Banfield J.F."/>
            <person name="Atlas R.M."/>
            <person name="Andersen G.L."/>
        </authorList>
    </citation>
    <scope>NUCLEOTIDE SEQUENCE [LARGE SCALE GENOMIC DNA]</scope>
</reference>
<organism evidence="8 9">
    <name type="scientific">Nonlabens dokdonensis</name>
    <dbReference type="NCBI Taxonomy" id="328515"/>
    <lineage>
        <taxon>Bacteria</taxon>
        <taxon>Pseudomonadati</taxon>
        <taxon>Bacteroidota</taxon>
        <taxon>Flavobacteriia</taxon>
        <taxon>Flavobacteriales</taxon>
        <taxon>Flavobacteriaceae</taxon>
        <taxon>Nonlabens</taxon>
    </lineage>
</organism>
<dbReference type="GO" id="GO:0015293">
    <property type="term" value="F:symporter activity"/>
    <property type="evidence" value="ECO:0007669"/>
    <property type="project" value="UniProtKB-KW"/>
</dbReference>
<keyword evidence="5 7" id="KW-1133">Transmembrane helix</keyword>
<feature type="transmembrane region" description="Helical" evidence="7">
    <location>
        <begin position="309"/>
        <end position="329"/>
    </location>
</feature>
<evidence type="ECO:0000313" key="9">
    <source>
        <dbReference type="Proteomes" id="UP000196102"/>
    </source>
</evidence>
<dbReference type="GO" id="GO:0005886">
    <property type="term" value="C:plasma membrane"/>
    <property type="evidence" value="ECO:0007669"/>
    <property type="project" value="TreeGrafter"/>
</dbReference>
<feature type="transmembrane region" description="Helical" evidence="7">
    <location>
        <begin position="268"/>
        <end position="297"/>
    </location>
</feature>
<dbReference type="Pfam" id="PF01566">
    <property type="entry name" value="Nramp"/>
    <property type="match status" value="1"/>
</dbReference>
<dbReference type="GO" id="GO:0034755">
    <property type="term" value="P:iron ion transmembrane transport"/>
    <property type="evidence" value="ECO:0007669"/>
    <property type="project" value="TreeGrafter"/>
</dbReference>
<keyword evidence="6 7" id="KW-0472">Membrane</keyword>
<dbReference type="RefSeq" id="WP_303686110.1">
    <property type="nucleotide sequence ID" value="NZ_CAJXYO010000003.1"/>
</dbReference>
<feature type="transmembrane region" description="Helical" evidence="7">
    <location>
        <begin position="120"/>
        <end position="139"/>
    </location>
</feature>
<feature type="transmembrane region" description="Helical" evidence="7">
    <location>
        <begin position="370"/>
        <end position="392"/>
    </location>
</feature>
<comment type="subcellular location">
    <subcellularLocation>
        <location evidence="1">Membrane</location>
        <topology evidence="1">Multi-pass membrane protein</topology>
    </subcellularLocation>
</comment>
<keyword evidence="4" id="KW-0769">Symport</keyword>